<keyword evidence="1" id="KW-1133">Transmembrane helix</keyword>
<dbReference type="GeneID" id="83155882"/>
<dbReference type="KEGG" id="rch:RUM_11360"/>
<proteinExistence type="predicted"/>
<dbReference type="PATRIC" id="fig|213810.4.peg.1036"/>
<dbReference type="AlphaFoldDB" id="D4LCD9"/>
<sequence length="110" mass="11768">MKKLAFLLSVSVGMSTGAVTVPLLYPHTLPQAQAYCLEEPAAVPACWVHFAGGSAYVYVYQDGKAYRRMVGAVACPDGTVQLCFGVSAGDWLLSGAELSDGERVRIQQRV</sequence>
<feature type="transmembrane region" description="Helical" evidence="1">
    <location>
        <begin position="41"/>
        <end position="59"/>
    </location>
</feature>
<evidence type="ECO:0000313" key="2">
    <source>
        <dbReference type="EMBL" id="CBL17284.1"/>
    </source>
</evidence>
<evidence type="ECO:0000256" key="1">
    <source>
        <dbReference type="SAM" id="Phobius"/>
    </source>
</evidence>
<keyword evidence="1" id="KW-0812">Transmembrane</keyword>
<dbReference type="STRING" id="213810.RUM_11360"/>
<keyword evidence="3" id="KW-1185">Reference proteome</keyword>
<keyword evidence="1" id="KW-0472">Membrane</keyword>
<name>D4LCD9_RUMC1</name>
<evidence type="ECO:0000313" key="3">
    <source>
        <dbReference type="Proteomes" id="UP000007054"/>
    </source>
</evidence>
<reference evidence="2" key="1">
    <citation type="submission" date="2010-03" db="EMBL/GenBank/DDBJ databases">
        <title>The genome sequence of Ruminococcus sp. 18P13.</title>
        <authorList>
            <consortium name="metaHIT consortium -- http://www.metahit.eu/"/>
            <person name="Pajon A."/>
            <person name="Turner K."/>
            <person name="Parkhill J."/>
            <person name="Bernalier A."/>
        </authorList>
    </citation>
    <scope>NUCLEOTIDE SEQUENCE [LARGE SCALE GENOMIC DNA]</scope>
    <source>
        <strain evidence="2">Type strain: 18P13</strain>
    </source>
</reference>
<dbReference type="Proteomes" id="UP000007054">
    <property type="component" value="Chromosome"/>
</dbReference>
<dbReference type="HOGENOM" id="CLU_2169210_0_0_9"/>
<reference evidence="2" key="2">
    <citation type="submission" date="2010-03" db="EMBL/GenBank/DDBJ databases">
        <authorList>
            <person name="Pajon A."/>
        </authorList>
    </citation>
    <scope>NUCLEOTIDE SEQUENCE</scope>
    <source>
        <strain evidence="2">Type strain: 18P13</strain>
    </source>
</reference>
<accession>D4LCD9</accession>
<dbReference type="RefSeq" id="WP_015558191.1">
    <property type="nucleotide sequence ID" value="NC_021039.1"/>
</dbReference>
<dbReference type="EMBL" id="FP929052">
    <property type="protein sequence ID" value="CBL17284.1"/>
    <property type="molecule type" value="Genomic_DNA"/>
</dbReference>
<protein>
    <submittedName>
        <fullName evidence="2">Uncharacterized protein</fullName>
    </submittedName>
</protein>
<gene>
    <name evidence="2" type="ordered locus">RUM_11360</name>
</gene>
<organism evidence="2 3">
    <name type="scientific">Ruminococcus champanellensis (strain DSM 18848 / JCM 17042 / KCTC 15320 / 18P13)</name>
    <dbReference type="NCBI Taxonomy" id="213810"/>
    <lineage>
        <taxon>Bacteria</taxon>
        <taxon>Bacillati</taxon>
        <taxon>Bacillota</taxon>
        <taxon>Clostridia</taxon>
        <taxon>Eubacteriales</taxon>
        <taxon>Oscillospiraceae</taxon>
        <taxon>Ruminococcus</taxon>
    </lineage>
</organism>